<accession>A0A9D1VCY6</accession>
<sequence length="112" mass="12245">MDTNENNIENELPAADPVAGADSCNRLAAARQFAVDQYNRLRRAAGAKLDDVYEYTRNARRQINAGWDVTCARARDLHRSGEEYVRANPTKSVLTALGVGLLIGLLAGRGSR</sequence>
<evidence type="ECO:0000313" key="3">
    <source>
        <dbReference type="Proteomes" id="UP000823964"/>
    </source>
</evidence>
<dbReference type="Pfam" id="PF19029">
    <property type="entry name" value="DUF883_C"/>
    <property type="match status" value="1"/>
</dbReference>
<dbReference type="AlphaFoldDB" id="A0A9D1VCY6"/>
<proteinExistence type="predicted"/>
<organism evidence="2 3">
    <name type="scientific">Candidatus Akkermansia intestinigallinarum</name>
    <dbReference type="NCBI Taxonomy" id="2838431"/>
    <lineage>
        <taxon>Bacteria</taxon>
        <taxon>Pseudomonadati</taxon>
        <taxon>Verrucomicrobiota</taxon>
        <taxon>Verrucomicrobiia</taxon>
        <taxon>Verrucomicrobiales</taxon>
        <taxon>Akkermansiaceae</taxon>
        <taxon>Akkermansia</taxon>
    </lineage>
</organism>
<dbReference type="InterPro" id="IPR043605">
    <property type="entry name" value="DUF883_C"/>
</dbReference>
<dbReference type="Proteomes" id="UP000823964">
    <property type="component" value="Unassembled WGS sequence"/>
</dbReference>
<reference evidence="2" key="1">
    <citation type="journal article" date="2021" name="PeerJ">
        <title>Extensive microbial diversity within the chicken gut microbiome revealed by metagenomics and culture.</title>
        <authorList>
            <person name="Gilroy R."/>
            <person name="Ravi A."/>
            <person name="Getino M."/>
            <person name="Pursley I."/>
            <person name="Horton D.L."/>
            <person name="Alikhan N.F."/>
            <person name="Baker D."/>
            <person name="Gharbi K."/>
            <person name="Hall N."/>
            <person name="Watson M."/>
            <person name="Adriaenssens E.M."/>
            <person name="Foster-Nyarko E."/>
            <person name="Jarju S."/>
            <person name="Secka A."/>
            <person name="Antonio M."/>
            <person name="Oren A."/>
            <person name="Chaudhuri R.R."/>
            <person name="La Ragione R."/>
            <person name="Hildebrand F."/>
            <person name="Pallen M.J."/>
        </authorList>
    </citation>
    <scope>NUCLEOTIDE SEQUENCE</scope>
    <source>
        <strain evidence="2">14975</strain>
    </source>
</reference>
<evidence type="ECO:0000259" key="1">
    <source>
        <dbReference type="Pfam" id="PF19029"/>
    </source>
</evidence>
<comment type="caution">
    <text evidence="2">The sequence shown here is derived from an EMBL/GenBank/DDBJ whole genome shotgun (WGS) entry which is preliminary data.</text>
</comment>
<gene>
    <name evidence="2" type="ORF">H9862_08875</name>
</gene>
<name>A0A9D1VCY6_9BACT</name>
<dbReference type="EMBL" id="DXFQ01000168">
    <property type="protein sequence ID" value="HIX20697.1"/>
    <property type="molecule type" value="Genomic_DNA"/>
</dbReference>
<protein>
    <submittedName>
        <fullName evidence="2">DUF883 family protein</fullName>
    </submittedName>
</protein>
<reference evidence="2" key="2">
    <citation type="submission" date="2021-04" db="EMBL/GenBank/DDBJ databases">
        <authorList>
            <person name="Gilroy R."/>
        </authorList>
    </citation>
    <scope>NUCLEOTIDE SEQUENCE</scope>
    <source>
        <strain evidence="2">14975</strain>
    </source>
</reference>
<feature type="domain" description="DUF883" evidence="1">
    <location>
        <begin position="82"/>
        <end position="109"/>
    </location>
</feature>
<evidence type="ECO:0000313" key="2">
    <source>
        <dbReference type="EMBL" id="HIX20697.1"/>
    </source>
</evidence>